<feature type="transmembrane region" description="Helical" evidence="1">
    <location>
        <begin position="41"/>
        <end position="58"/>
    </location>
</feature>
<comment type="caution">
    <text evidence="2">The sequence shown here is derived from an EMBL/GenBank/DDBJ whole genome shotgun (WGS) entry which is preliminary data.</text>
</comment>
<keyword evidence="1" id="KW-0812">Transmembrane</keyword>
<keyword evidence="1" id="KW-0472">Membrane</keyword>
<protein>
    <recommendedName>
        <fullName evidence="4">Cxxc_20_cxxc protein</fullName>
    </recommendedName>
</protein>
<proteinExistence type="predicted"/>
<dbReference type="AlphaFoldDB" id="A0A9X3EBL6"/>
<organism evidence="2 3">
    <name type="scientific">Parathalassolituus penaei</name>
    <dbReference type="NCBI Taxonomy" id="2997323"/>
    <lineage>
        <taxon>Bacteria</taxon>
        <taxon>Pseudomonadati</taxon>
        <taxon>Pseudomonadota</taxon>
        <taxon>Gammaproteobacteria</taxon>
        <taxon>Oceanospirillales</taxon>
        <taxon>Oceanospirillaceae</taxon>
        <taxon>Parathalassolituus</taxon>
    </lineage>
</organism>
<reference evidence="2" key="1">
    <citation type="submission" date="2022-11" db="EMBL/GenBank/DDBJ databases">
        <title>Parathalassolutuus dongxingensis gen. nov., sp. nov., a novel member of family Oceanospirillaceae isolated from a coastal shrimp pond in Guangxi, China.</title>
        <authorList>
            <person name="Chen H."/>
        </authorList>
    </citation>
    <scope>NUCLEOTIDE SEQUENCE</scope>
    <source>
        <strain evidence="2">G-43</strain>
    </source>
</reference>
<dbReference type="EMBL" id="JAPNOA010000006">
    <property type="protein sequence ID" value="MCY0963844.1"/>
    <property type="molecule type" value="Genomic_DNA"/>
</dbReference>
<dbReference type="Proteomes" id="UP001150830">
    <property type="component" value="Unassembled WGS sequence"/>
</dbReference>
<evidence type="ECO:0008006" key="4">
    <source>
        <dbReference type="Google" id="ProtNLM"/>
    </source>
</evidence>
<keyword evidence="1" id="KW-1133">Transmembrane helix</keyword>
<evidence type="ECO:0000256" key="1">
    <source>
        <dbReference type="SAM" id="Phobius"/>
    </source>
</evidence>
<sequence length="103" mass="12177">MYCPDCGRHVGFFRRFIIRYTQPVMLPCRFCGAELVDKDRIFAHLLLTGFIFSLLLGVQLPVESGWWTLLLDLGVPWLYYELMFPMRHKEVDESHHDSSHHSH</sequence>
<gene>
    <name evidence="2" type="ORF">OUO13_01405</name>
</gene>
<accession>A0A9X3EBL6</accession>
<dbReference type="RefSeq" id="WP_283172064.1">
    <property type="nucleotide sequence ID" value="NZ_JAPNOA010000006.1"/>
</dbReference>
<evidence type="ECO:0000313" key="3">
    <source>
        <dbReference type="Proteomes" id="UP001150830"/>
    </source>
</evidence>
<evidence type="ECO:0000313" key="2">
    <source>
        <dbReference type="EMBL" id="MCY0963844.1"/>
    </source>
</evidence>
<keyword evidence="3" id="KW-1185">Reference proteome</keyword>
<name>A0A9X3EBL6_9GAMM</name>